<dbReference type="EMBL" id="JACJQL010000002">
    <property type="protein sequence ID" value="MBD2250240.1"/>
    <property type="molecule type" value="Genomic_DNA"/>
</dbReference>
<evidence type="ECO:0000313" key="2">
    <source>
        <dbReference type="Proteomes" id="UP000621307"/>
    </source>
</evidence>
<protein>
    <recommendedName>
        <fullName evidence="3">RiboL-PSP-HEPN domain-containing protein</fullName>
    </recommendedName>
</protein>
<reference evidence="1 2" key="1">
    <citation type="journal article" date="2020" name="ISME J.">
        <title>Comparative genomics reveals insights into cyanobacterial evolution and habitat adaptation.</title>
        <authorList>
            <person name="Chen M.Y."/>
            <person name="Teng W.K."/>
            <person name="Zhao L."/>
            <person name="Hu C.X."/>
            <person name="Zhou Y.K."/>
            <person name="Han B.P."/>
            <person name="Song L.R."/>
            <person name="Shu W.S."/>
        </authorList>
    </citation>
    <scope>NUCLEOTIDE SEQUENCE [LARGE SCALE GENOMIC DNA]</scope>
    <source>
        <strain evidence="1 2">FACHB-3921</strain>
    </source>
</reference>
<comment type="caution">
    <text evidence="1">The sequence shown here is derived from an EMBL/GenBank/DDBJ whole genome shotgun (WGS) entry which is preliminary data.</text>
</comment>
<name>A0ABR8BBK5_9NOSO</name>
<evidence type="ECO:0000313" key="1">
    <source>
        <dbReference type="EMBL" id="MBD2250240.1"/>
    </source>
</evidence>
<accession>A0ABR8BBK5</accession>
<evidence type="ECO:0008006" key="3">
    <source>
        <dbReference type="Google" id="ProtNLM"/>
    </source>
</evidence>
<dbReference type="RefSeq" id="WP_190565636.1">
    <property type="nucleotide sequence ID" value="NZ_JACJQL010000002.1"/>
</dbReference>
<dbReference type="Proteomes" id="UP000621307">
    <property type="component" value="Unassembled WGS sequence"/>
</dbReference>
<organism evidence="1 2">
    <name type="scientific">Nostoc parmelioides FACHB-3921</name>
    <dbReference type="NCBI Taxonomy" id="2692909"/>
    <lineage>
        <taxon>Bacteria</taxon>
        <taxon>Bacillati</taxon>
        <taxon>Cyanobacteriota</taxon>
        <taxon>Cyanophyceae</taxon>
        <taxon>Nostocales</taxon>
        <taxon>Nostocaceae</taxon>
        <taxon>Nostoc</taxon>
    </lineage>
</organism>
<sequence length="292" mass="34925">MDTKIQKVLQQINLNLKSISSYIEKLSSEDIKIDENKIHLFDYSIYKWLNKLENQELRKRLEEFNEQSANHLISDNFVEFCRYVYLQIEILLDKFTDHNSPERKQDSNYNKINKLKDFFKVIRGGEQNFKSYEDKEYKMITHIMNIRDIASHADSNGKSLTERVEAKGKSIKIILQNLNNSISQEDIKNIFFEFVIKKNSMIITVKKPEKGLSYAYIQLFDLKYEYLNYNSIHNYIESNLNILGHRLGNKVKVSLNKEQPTNELKIFYEKKDYQQIEQTLNWFIQQIDNYLK</sequence>
<gene>
    <name evidence="1" type="ORF">H6G14_02820</name>
</gene>
<keyword evidence="2" id="KW-1185">Reference proteome</keyword>
<proteinExistence type="predicted"/>